<feature type="signal peptide" evidence="1">
    <location>
        <begin position="1"/>
        <end position="24"/>
    </location>
</feature>
<dbReference type="RefSeq" id="WP_092452879.1">
    <property type="nucleotide sequence ID" value="NZ_FOJI01000005.1"/>
</dbReference>
<keyword evidence="1" id="KW-0732">Signal</keyword>
<sequence>MIKQKVFICILLSILLMQSACSHSSDPFDTSSSRITSDASLGGDISSDNHSFFSVDDIKNAEIIEENEHYKVVKLNFLFYYNIFDENHRIVKSGGPLSRQPHILMVSDHLVRFTLQAGTGIGTQWGYYYDTKMDMLSSIFQYIFDQCNGKVAYGGVNKVIVRDIFDETKYFLEITSFKEPFSNVVEPITNVEFTDSGASVKVSYLTGVNYQEISESFDLN</sequence>
<organism evidence="2 3">
    <name type="scientific">[Clostridium] fimetarium</name>
    <dbReference type="NCBI Taxonomy" id="99656"/>
    <lineage>
        <taxon>Bacteria</taxon>
        <taxon>Bacillati</taxon>
        <taxon>Bacillota</taxon>
        <taxon>Clostridia</taxon>
        <taxon>Lachnospirales</taxon>
        <taxon>Lachnospiraceae</taxon>
    </lineage>
</organism>
<keyword evidence="3" id="KW-1185">Reference proteome</keyword>
<reference evidence="2 3" key="1">
    <citation type="submission" date="2016-10" db="EMBL/GenBank/DDBJ databases">
        <authorList>
            <person name="de Groot N.N."/>
        </authorList>
    </citation>
    <scope>NUCLEOTIDE SEQUENCE [LARGE SCALE GENOMIC DNA]</scope>
    <source>
        <strain evidence="2 3">DSM 9179</strain>
    </source>
</reference>
<dbReference type="Proteomes" id="UP000199701">
    <property type="component" value="Unassembled WGS sequence"/>
</dbReference>
<name>A0A1I0PQ04_9FIRM</name>
<gene>
    <name evidence="2" type="ORF">SAMN05421659_105241</name>
</gene>
<dbReference type="EMBL" id="FOJI01000005">
    <property type="protein sequence ID" value="SEW16345.1"/>
    <property type="molecule type" value="Genomic_DNA"/>
</dbReference>
<dbReference type="AlphaFoldDB" id="A0A1I0PQ04"/>
<protein>
    <submittedName>
        <fullName evidence="2">Uncharacterized protein</fullName>
    </submittedName>
</protein>
<evidence type="ECO:0000313" key="3">
    <source>
        <dbReference type="Proteomes" id="UP000199701"/>
    </source>
</evidence>
<proteinExistence type="predicted"/>
<accession>A0A1I0PQ04</accession>
<evidence type="ECO:0000256" key="1">
    <source>
        <dbReference type="SAM" id="SignalP"/>
    </source>
</evidence>
<evidence type="ECO:0000313" key="2">
    <source>
        <dbReference type="EMBL" id="SEW16345.1"/>
    </source>
</evidence>
<dbReference type="STRING" id="99656.SAMN05421659_105241"/>
<feature type="chain" id="PRO_5011726903" evidence="1">
    <location>
        <begin position="25"/>
        <end position="220"/>
    </location>
</feature>